<evidence type="ECO:0000259" key="6">
    <source>
        <dbReference type="PROSITE" id="PS51192"/>
    </source>
</evidence>
<keyword evidence="1" id="KW-0547">Nucleotide-binding</keyword>
<name>A0A397JF11_9GLOM</name>
<evidence type="ECO:0000313" key="8">
    <source>
        <dbReference type="EMBL" id="RHZ86925.1"/>
    </source>
</evidence>
<proteinExistence type="predicted"/>
<dbReference type="InterPro" id="IPR011545">
    <property type="entry name" value="DEAD/DEAH_box_helicase_dom"/>
</dbReference>
<dbReference type="Pfam" id="PF00270">
    <property type="entry name" value="DEAD"/>
    <property type="match status" value="1"/>
</dbReference>
<dbReference type="PANTHER" id="PTHR47960">
    <property type="entry name" value="DEAD-BOX ATP-DEPENDENT RNA HELICASE 50"/>
    <property type="match status" value="1"/>
</dbReference>
<reference evidence="8 9" key="1">
    <citation type="submission" date="2018-08" db="EMBL/GenBank/DDBJ databases">
        <title>Genome and evolution of the arbuscular mycorrhizal fungus Diversispora epigaea (formerly Glomus versiforme) and its bacterial endosymbionts.</title>
        <authorList>
            <person name="Sun X."/>
            <person name="Fei Z."/>
            <person name="Harrison M."/>
        </authorList>
    </citation>
    <scope>NUCLEOTIDE SEQUENCE [LARGE SCALE GENOMIC DNA]</scope>
    <source>
        <strain evidence="8 9">IT104</strain>
    </source>
</reference>
<dbReference type="Gene3D" id="3.40.50.300">
    <property type="entry name" value="P-loop containing nucleotide triphosphate hydrolases"/>
    <property type="match status" value="2"/>
</dbReference>
<dbReference type="GO" id="GO:0003676">
    <property type="term" value="F:nucleic acid binding"/>
    <property type="evidence" value="ECO:0007669"/>
    <property type="project" value="InterPro"/>
</dbReference>
<dbReference type="Pfam" id="PF00271">
    <property type="entry name" value="Helicase_C"/>
    <property type="match status" value="1"/>
</dbReference>
<keyword evidence="9" id="KW-1185">Reference proteome</keyword>
<dbReference type="CDD" id="cd18787">
    <property type="entry name" value="SF2_C_DEAD"/>
    <property type="match status" value="1"/>
</dbReference>
<dbReference type="OrthoDB" id="10256233at2759"/>
<feature type="domain" description="Helicase ATP-binding" evidence="6">
    <location>
        <begin position="241"/>
        <end position="470"/>
    </location>
</feature>
<evidence type="ECO:0000256" key="3">
    <source>
        <dbReference type="ARBA" id="ARBA00022806"/>
    </source>
</evidence>
<sequence length="637" mass="72898">MFSKKNHLILPNFAFTVRSIIIRNNISKHEIKKRSTNSRLPPPPSTKSIKSTNARVNPKERPMFSGTSFTKIITIGPDKPDTQKKQKRKPMTNLMPIKGRSKPQKKLSTKIRREPKQVSKRTHGFVPARFKLLPIESDVKLAGTAWEKDYIDPTTNISKKAPAVKKTRIFMDKVNMMTRNEQLELLHVKKKKANLEDFKLEDITFESFNLRPEIYEAIRKGPLKDAEPFMPSEIQALAIPEILKVDNRHIMCAAETGSGKTLAYLIPIINKLKEEEARASKISKESKEIEKLKEGIDKEAPQVAEAFKEELKEKMQLMALKKSTVRSFNRPRAVVLLPSRELVDQILSVAKLMSHFAKFRAIAVTSHKDRTFVKKTLQMPVDIVIATPAGLLDYSRKKFVNLMDVKYLVIDEADTLFGKGFGEEVLEVIQKVKGFSHKKERPYQAIVVSATLPKTVNEMLTKEFPFIKRITSHSLHKALPNLHHHFVDTKEYNFNKSAAIIDILKRTHDENSSTMIFCNTRISAMALETFLKSKQYPVIGLFSDAEDRTVLLEKFRRQTSESNILVCTDLASRGVDTTFVNHVILYDFPTTVVDFLHRVGRTARAGNYGRATHFVTKKSRELAERIKRNIRDRRVLV</sequence>
<protein>
    <recommendedName>
        <fullName evidence="10">RNA helicase</fullName>
    </recommendedName>
</protein>
<dbReference type="InterPro" id="IPR027417">
    <property type="entry name" value="P-loop_NTPase"/>
</dbReference>
<feature type="compositionally biased region" description="Polar residues" evidence="5">
    <location>
        <begin position="46"/>
        <end position="55"/>
    </location>
</feature>
<keyword evidence="4" id="KW-0067">ATP-binding</keyword>
<evidence type="ECO:0000256" key="2">
    <source>
        <dbReference type="ARBA" id="ARBA00022801"/>
    </source>
</evidence>
<dbReference type="GO" id="GO:0004386">
    <property type="term" value="F:helicase activity"/>
    <property type="evidence" value="ECO:0007669"/>
    <property type="project" value="UniProtKB-KW"/>
</dbReference>
<gene>
    <name evidence="8" type="ORF">Glove_42g27</name>
</gene>
<dbReference type="SUPFAM" id="SSF52540">
    <property type="entry name" value="P-loop containing nucleoside triphosphate hydrolases"/>
    <property type="match status" value="1"/>
</dbReference>
<organism evidence="8 9">
    <name type="scientific">Diversispora epigaea</name>
    <dbReference type="NCBI Taxonomy" id="1348612"/>
    <lineage>
        <taxon>Eukaryota</taxon>
        <taxon>Fungi</taxon>
        <taxon>Fungi incertae sedis</taxon>
        <taxon>Mucoromycota</taxon>
        <taxon>Glomeromycotina</taxon>
        <taxon>Glomeromycetes</taxon>
        <taxon>Diversisporales</taxon>
        <taxon>Diversisporaceae</taxon>
        <taxon>Diversispora</taxon>
    </lineage>
</organism>
<feature type="compositionally biased region" description="Basic residues" evidence="5">
    <location>
        <begin position="99"/>
        <end position="110"/>
    </location>
</feature>
<dbReference type="GO" id="GO:0016787">
    <property type="term" value="F:hydrolase activity"/>
    <property type="evidence" value="ECO:0007669"/>
    <property type="project" value="UniProtKB-KW"/>
</dbReference>
<feature type="region of interest" description="Disordered" evidence="5">
    <location>
        <begin position="94"/>
        <end position="121"/>
    </location>
</feature>
<dbReference type="PROSITE" id="PS51194">
    <property type="entry name" value="HELICASE_CTER"/>
    <property type="match status" value="1"/>
</dbReference>
<dbReference type="Proteomes" id="UP000266861">
    <property type="component" value="Unassembled WGS sequence"/>
</dbReference>
<dbReference type="GO" id="GO:0005524">
    <property type="term" value="F:ATP binding"/>
    <property type="evidence" value="ECO:0007669"/>
    <property type="project" value="UniProtKB-KW"/>
</dbReference>
<dbReference type="InterPro" id="IPR001650">
    <property type="entry name" value="Helicase_C-like"/>
</dbReference>
<feature type="region of interest" description="Disordered" evidence="5">
    <location>
        <begin position="32"/>
        <end position="63"/>
    </location>
</feature>
<keyword evidence="2" id="KW-0378">Hydrolase</keyword>
<evidence type="ECO:0008006" key="10">
    <source>
        <dbReference type="Google" id="ProtNLM"/>
    </source>
</evidence>
<accession>A0A397JF11</accession>
<dbReference type="SMART" id="SM00490">
    <property type="entry name" value="HELICc"/>
    <property type="match status" value="1"/>
</dbReference>
<dbReference type="PROSITE" id="PS51192">
    <property type="entry name" value="HELICASE_ATP_BIND_1"/>
    <property type="match status" value="1"/>
</dbReference>
<dbReference type="EMBL" id="PQFF01000040">
    <property type="protein sequence ID" value="RHZ86925.1"/>
    <property type="molecule type" value="Genomic_DNA"/>
</dbReference>
<comment type="caution">
    <text evidence="8">The sequence shown here is derived from an EMBL/GenBank/DDBJ whole genome shotgun (WGS) entry which is preliminary data.</text>
</comment>
<evidence type="ECO:0000256" key="4">
    <source>
        <dbReference type="ARBA" id="ARBA00022840"/>
    </source>
</evidence>
<dbReference type="AlphaFoldDB" id="A0A397JF11"/>
<evidence type="ECO:0000256" key="5">
    <source>
        <dbReference type="SAM" id="MobiDB-lite"/>
    </source>
</evidence>
<dbReference type="SMART" id="SM00487">
    <property type="entry name" value="DEXDc"/>
    <property type="match status" value="1"/>
</dbReference>
<keyword evidence="3" id="KW-0347">Helicase</keyword>
<dbReference type="InterPro" id="IPR014001">
    <property type="entry name" value="Helicase_ATP-bd"/>
</dbReference>
<evidence type="ECO:0000259" key="7">
    <source>
        <dbReference type="PROSITE" id="PS51194"/>
    </source>
</evidence>
<evidence type="ECO:0000256" key="1">
    <source>
        <dbReference type="ARBA" id="ARBA00022741"/>
    </source>
</evidence>
<evidence type="ECO:0000313" key="9">
    <source>
        <dbReference type="Proteomes" id="UP000266861"/>
    </source>
</evidence>
<feature type="domain" description="Helicase C-terminal" evidence="7">
    <location>
        <begin position="499"/>
        <end position="637"/>
    </location>
</feature>
<dbReference type="STRING" id="1348612.A0A397JF11"/>